<evidence type="ECO:0000313" key="5">
    <source>
        <dbReference type="Proteomes" id="UP000054047"/>
    </source>
</evidence>
<dbReference type="SUPFAM" id="SSF49854">
    <property type="entry name" value="Spermadhesin, CUB domain"/>
    <property type="match status" value="1"/>
</dbReference>
<keyword evidence="1" id="KW-1015">Disulfide bond</keyword>
<feature type="domain" description="CUB" evidence="3">
    <location>
        <begin position="39"/>
        <end position="157"/>
    </location>
</feature>
<dbReference type="PROSITE" id="PS01180">
    <property type="entry name" value="CUB"/>
    <property type="match status" value="1"/>
</dbReference>
<dbReference type="OrthoDB" id="5843017at2759"/>
<sequence>MINKHYGCDSKNISGVDNLVRTKLLSNTIQRSAFRPAGCGATYEATKDPKTFHDVVGKESAGQRPREDMDFCYYWIKAPEGSKIEVKIVGLSQGLAVDGCPYWGVEIKTHADQRLTGYRFCAPEDVGVTLVSTSNIVPIITYNRFYATEVKIQYRIVSGSNPKPQPQEKCVDSPKCALLTKTRKFCSSTVFTESIKRSLCPKACGYCH</sequence>
<evidence type="ECO:0000256" key="2">
    <source>
        <dbReference type="PROSITE-ProRule" id="PRU00059"/>
    </source>
</evidence>
<comment type="caution">
    <text evidence="2">Lacks conserved residue(s) required for the propagation of feature annotation.</text>
</comment>
<accession>A0A0C2FY03</accession>
<dbReference type="Pfam" id="PF01549">
    <property type="entry name" value="ShK"/>
    <property type="match status" value="1"/>
</dbReference>
<dbReference type="SMART" id="SM00254">
    <property type="entry name" value="ShKT"/>
    <property type="match status" value="1"/>
</dbReference>
<dbReference type="AlphaFoldDB" id="A0A0C2FY03"/>
<protein>
    <submittedName>
        <fullName evidence="4">ShTK domain protein</fullName>
    </submittedName>
</protein>
<dbReference type="Proteomes" id="UP000054047">
    <property type="component" value="Unassembled WGS sequence"/>
</dbReference>
<gene>
    <name evidence="4" type="ORF">ANCDUO_20188</name>
</gene>
<dbReference type="InterPro" id="IPR003582">
    <property type="entry name" value="ShKT_dom"/>
</dbReference>
<dbReference type="InterPro" id="IPR000859">
    <property type="entry name" value="CUB_dom"/>
</dbReference>
<proteinExistence type="predicted"/>
<reference evidence="4 5" key="1">
    <citation type="submission" date="2013-12" db="EMBL/GenBank/DDBJ databases">
        <title>Draft genome of the parsitic nematode Ancylostoma duodenale.</title>
        <authorList>
            <person name="Mitreva M."/>
        </authorList>
    </citation>
    <scope>NUCLEOTIDE SEQUENCE [LARGE SCALE GENOMIC DNA]</scope>
    <source>
        <strain evidence="4 5">Zhejiang</strain>
    </source>
</reference>
<dbReference type="InterPro" id="IPR035914">
    <property type="entry name" value="Sperma_CUB_dom_sf"/>
</dbReference>
<evidence type="ECO:0000256" key="1">
    <source>
        <dbReference type="ARBA" id="ARBA00023157"/>
    </source>
</evidence>
<evidence type="ECO:0000259" key="3">
    <source>
        <dbReference type="PROSITE" id="PS01180"/>
    </source>
</evidence>
<name>A0A0C2FY03_9BILA</name>
<organism evidence="4 5">
    <name type="scientific">Ancylostoma duodenale</name>
    <dbReference type="NCBI Taxonomy" id="51022"/>
    <lineage>
        <taxon>Eukaryota</taxon>
        <taxon>Metazoa</taxon>
        <taxon>Ecdysozoa</taxon>
        <taxon>Nematoda</taxon>
        <taxon>Chromadorea</taxon>
        <taxon>Rhabditida</taxon>
        <taxon>Rhabditina</taxon>
        <taxon>Rhabditomorpha</taxon>
        <taxon>Strongyloidea</taxon>
        <taxon>Ancylostomatidae</taxon>
        <taxon>Ancylostomatinae</taxon>
        <taxon>Ancylostoma</taxon>
    </lineage>
</organism>
<dbReference type="EMBL" id="KN752166">
    <property type="protein sequence ID" value="KIH49736.1"/>
    <property type="molecule type" value="Genomic_DNA"/>
</dbReference>
<evidence type="ECO:0000313" key="4">
    <source>
        <dbReference type="EMBL" id="KIH49736.1"/>
    </source>
</evidence>
<keyword evidence="5" id="KW-1185">Reference proteome</keyword>